<dbReference type="InterPro" id="IPR043183">
    <property type="entry name" value="DNJB2/6-like"/>
</dbReference>
<name>A0A3P9P3D1_POERE</name>
<dbReference type="GeneTree" id="ENSGT01030000235385"/>
<dbReference type="PANTHER" id="PTHR45168:SF3">
    <property type="entry name" value="DNAJ HEAT SHOCK PROTEIN FAMILY (HSP40) MEMBER B2"/>
    <property type="match status" value="1"/>
</dbReference>
<keyword evidence="4" id="KW-1185">Reference proteome</keyword>
<dbReference type="GO" id="GO:0051082">
    <property type="term" value="F:unfolded protein binding"/>
    <property type="evidence" value="ECO:0007669"/>
    <property type="project" value="InterPro"/>
</dbReference>
<feature type="compositionally biased region" description="Polar residues" evidence="2">
    <location>
        <begin position="1"/>
        <end position="22"/>
    </location>
</feature>
<evidence type="ECO:0000313" key="4">
    <source>
        <dbReference type="Proteomes" id="UP000242638"/>
    </source>
</evidence>
<dbReference type="STRING" id="8081.ENSPREP00000016336"/>
<dbReference type="Bgee" id="ENSPREG00000011056">
    <property type="expression patterns" value="Expressed in caudal fin and 1 other cell type or tissue"/>
</dbReference>
<proteinExistence type="predicted"/>
<evidence type="ECO:0000313" key="3">
    <source>
        <dbReference type="Ensembl" id="ENSPREP00000016336.1"/>
    </source>
</evidence>
<evidence type="ECO:0000256" key="2">
    <source>
        <dbReference type="SAM" id="MobiDB-lite"/>
    </source>
</evidence>
<dbReference type="AlphaFoldDB" id="A0A3P9P3D1"/>
<reference evidence="3" key="2">
    <citation type="submission" date="2025-08" db="UniProtKB">
        <authorList>
            <consortium name="Ensembl"/>
        </authorList>
    </citation>
    <scope>IDENTIFICATION</scope>
    <source>
        <strain evidence="3">Guanapo</strain>
    </source>
</reference>
<feature type="region of interest" description="Disordered" evidence="2">
    <location>
        <begin position="1"/>
        <end position="25"/>
    </location>
</feature>
<dbReference type="GO" id="GO:0030544">
    <property type="term" value="F:Hsp70 protein binding"/>
    <property type="evidence" value="ECO:0007669"/>
    <property type="project" value="InterPro"/>
</dbReference>
<sequence>MGSNFRSVSTSTRIVNGKSTTTKKIKENGTERIEIEEDGVLKSVLINGKKLNTGSREKILNILF</sequence>
<evidence type="ECO:0000256" key="1">
    <source>
        <dbReference type="ARBA" id="ARBA00023186"/>
    </source>
</evidence>
<reference evidence="4" key="1">
    <citation type="submission" date="2013-11" db="EMBL/GenBank/DDBJ databases">
        <title>The genomic landscape of the Guanapo guppy.</title>
        <authorList>
            <person name="Kuenstner A."/>
            <person name="Dreyer C."/>
        </authorList>
    </citation>
    <scope>NUCLEOTIDE SEQUENCE</scope>
    <source>
        <strain evidence="4">Guanapo</strain>
    </source>
</reference>
<dbReference type="Ensembl" id="ENSPRET00000016514.1">
    <property type="protein sequence ID" value="ENSPREP00000016336.1"/>
    <property type="gene ID" value="ENSPREG00000011056.1"/>
</dbReference>
<accession>A0A3P9P3D1</accession>
<dbReference type="PANTHER" id="PTHR45168">
    <property type="entry name" value="DNAJ HOMOLOG SUBFAMILY B MEMBER 2"/>
    <property type="match status" value="1"/>
</dbReference>
<keyword evidence="1" id="KW-0143">Chaperone</keyword>
<dbReference type="Proteomes" id="UP000242638">
    <property type="component" value="Unassembled WGS sequence"/>
</dbReference>
<organism evidence="3 4">
    <name type="scientific">Poecilia reticulata</name>
    <name type="common">Guppy</name>
    <name type="synonym">Acanthophacelus reticulatus</name>
    <dbReference type="NCBI Taxonomy" id="8081"/>
    <lineage>
        <taxon>Eukaryota</taxon>
        <taxon>Metazoa</taxon>
        <taxon>Chordata</taxon>
        <taxon>Craniata</taxon>
        <taxon>Vertebrata</taxon>
        <taxon>Euteleostomi</taxon>
        <taxon>Actinopterygii</taxon>
        <taxon>Neopterygii</taxon>
        <taxon>Teleostei</taxon>
        <taxon>Neoteleostei</taxon>
        <taxon>Acanthomorphata</taxon>
        <taxon>Ovalentaria</taxon>
        <taxon>Atherinomorphae</taxon>
        <taxon>Cyprinodontiformes</taxon>
        <taxon>Poeciliidae</taxon>
        <taxon>Poeciliinae</taxon>
        <taxon>Poecilia</taxon>
    </lineage>
</organism>
<reference evidence="3" key="3">
    <citation type="submission" date="2025-09" db="UniProtKB">
        <authorList>
            <consortium name="Ensembl"/>
        </authorList>
    </citation>
    <scope>IDENTIFICATION</scope>
    <source>
        <strain evidence="3">Guanapo</strain>
    </source>
</reference>
<protein>
    <submittedName>
        <fullName evidence="3">Uncharacterized protein</fullName>
    </submittedName>
</protein>
<dbReference type="OMA" id="GWEQILH"/>